<comment type="caution">
    <text evidence="11">The sequence shown here is derived from an EMBL/GenBank/DDBJ whole genome shotgun (WGS) entry which is preliminary data.</text>
</comment>
<comment type="similarity">
    <text evidence="2">Belongs to the ATPase F chain family.</text>
</comment>
<evidence type="ECO:0000256" key="6">
    <source>
        <dbReference type="ARBA" id="ARBA00023065"/>
    </source>
</evidence>
<evidence type="ECO:0000313" key="12">
    <source>
        <dbReference type="Proteomes" id="UP000825002"/>
    </source>
</evidence>
<keyword evidence="8 10" id="KW-0472">Membrane</keyword>
<gene>
    <name evidence="11" type="primary">ATPsynF</name>
    <name evidence="11" type="ORF">GZH46_01339</name>
</gene>
<evidence type="ECO:0000313" key="11">
    <source>
        <dbReference type="EMBL" id="KAG9510124.1"/>
    </source>
</evidence>
<organism evidence="11 12">
    <name type="scientific">Fragariocoptes setiger</name>
    <dbReference type="NCBI Taxonomy" id="1670756"/>
    <lineage>
        <taxon>Eukaryota</taxon>
        <taxon>Metazoa</taxon>
        <taxon>Ecdysozoa</taxon>
        <taxon>Arthropoda</taxon>
        <taxon>Chelicerata</taxon>
        <taxon>Arachnida</taxon>
        <taxon>Acari</taxon>
        <taxon>Acariformes</taxon>
        <taxon>Trombidiformes</taxon>
        <taxon>Prostigmata</taxon>
        <taxon>Eupodina</taxon>
        <taxon>Eriophyoidea</taxon>
        <taxon>Phytoptidae</taxon>
        <taxon>Fragariocoptes</taxon>
    </lineage>
</organism>
<evidence type="ECO:0000256" key="3">
    <source>
        <dbReference type="ARBA" id="ARBA00022448"/>
    </source>
</evidence>
<proteinExistence type="inferred from homology"/>
<dbReference type="Pfam" id="PF10206">
    <property type="entry name" value="WRW"/>
    <property type="match status" value="1"/>
</dbReference>
<protein>
    <submittedName>
        <fullName evidence="11">ATP synthase subunit f, mitochondrial</fullName>
    </submittedName>
</protein>
<comment type="subcellular location">
    <subcellularLocation>
        <location evidence="1">Mitochondrion membrane</location>
    </subcellularLocation>
</comment>
<feature type="transmembrane region" description="Helical" evidence="10">
    <location>
        <begin position="79"/>
        <end position="102"/>
    </location>
</feature>
<keyword evidence="9" id="KW-0066">ATP synthesis</keyword>
<evidence type="ECO:0000256" key="2">
    <source>
        <dbReference type="ARBA" id="ARBA00005895"/>
    </source>
</evidence>
<reference evidence="11 12" key="1">
    <citation type="submission" date="2020-10" db="EMBL/GenBank/DDBJ databases">
        <authorList>
            <person name="Klimov P.B."/>
            <person name="Dyachkov S.M."/>
            <person name="Chetverikov P.E."/>
        </authorList>
    </citation>
    <scope>NUCLEOTIDE SEQUENCE [LARGE SCALE GENOMIC DNA]</scope>
    <source>
        <strain evidence="11">BMOC 18-1129-001#AD2665</strain>
        <tissue evidence="11">Entire mites</tissue>
    </source>
</reference>
<keyword evidence="10" id="KW-0812">Transmembrane</keyword>
<feature type="non-terminal residue" evidence="11">
    <location>
        <position position="1"/>
    </location>
</feature>
<evidence type="ECO:0000256" key="5">
    <source>
        <dbReference type="ARBA" id="ARBA00022781"/>
    </source>
</evidence>
<evidence type="ECO:0000256" key="9">
    <source>
        <dbReference type="ARBA" id="ARBA00023310"/>
    </source>
</evidence>
<dbReference type="InterPro" id="IPR019344">
    <property type="entry name" value="F1F0-ATPsyn_F_prd"/>
</dbReference>
<evidence type="ECO:0000256" key="7">
    <source>
        <dbReference type="ARBA" id="ARBA00023128"/>
    </source>
</evidence>
<keyword evidence="4" id="KW-0138">CF(0)</keyword>
<keyword evidence="5" id="KW-0375">Hydrogen ion transport</keyword>
<keyword evidence="12" id="KW-1185">Reference proteome</keyword>
<dbReference type="EMBL" id="JAIFTH010000227">
    <property type="protein sequence ID" value="KAG9510124.1"/>
    <property type="molecule type" value="Genomic_DNA"/>
</dbReference>
<evidence type="ECO:0000256" key="1">
    <source>
        <dbReference type="ARBA" id="ARBA00004325"/>
    </source>
</evidence>
<keyword evidence="6" id="KW-0406">Ion transport</keyword>
<evidence type="ECO:0000256" key="4">
    <source>
        <dbReference type="ARBA" id="ARBA00022547"/>
    </source>
</evidence>
<keyword evidence="10" id="KW-1133">Transmembrane helix</keyword>
<evidence type="ECO:0000256" key="10">
    <source>
        <dbReference type="SAM" id="Phobius"/>
    </source>
</evidence>
<sequence>MPCSLFGNYPVEYNRKIHGPFYPWVNYGKRDTPLNEVKLGELTQWLKRRDMTPQAMTSSISRVVNYWQHKWIHPRYGSYFAACCHVFIISSFVSMLNMYGYLKTHRNHKYHW</sequence>
<keyword evidence="7" id="KW-0496">Mitochondrion</keyword>
<accession>A0ABQ7S9N7</accession>
<keyword evidence="3" id="KW-0813">Transport</keyword>
<dbReference type="Proteomes" id="UP000825002">
    <property type="component" value="Unassembled WGS sequence"/>
</dbReference>
<name>A0ABQ7S9N7_9ACAR</name>
<evidence type="ECO:0000256" key="8">
    <source>
        <dbReference type="ARBA" id="ARBA00023136"/>
    </source>
</evidence>